<dbReference type="EMBL" id="JAHQIW010007168">
    <property type="protein sequence ID" value="KAJ1372665.1"/>
    <property type="molecule type" value="Genomic_DNA"/>
</dbReference>
<dbReference type="Proteomes" id="UP001196413">
    <property type="component" value="Unassembled WGS sequence"/>
</dbReference>
<reference evidence="1" key="1">
    <citation type="submission" date="2021-06" db="EMBL/GenBank/DDBJ databases">
        <title>Parelaphostrongylus tenuis whole genome reference sequence.</title>
        <authorList>
            <person name="Garwood T.J."/>
            <person name="Larsen P.A."/>
            <person name="Fountain-Jones N.M."/>
            <person name="Garbe J.R."/>
            <person name="Macchietto M.G."/>
            <person name="Kania S.A."/>
            <person name="Gerhold R.W."/>
            <person name="Richards J.E."/>
            <person name="Wolf T.M."/>
        </authorList>
    </citation>
    <scope>NUCLEOTIDE SEQUENCE</scope>
    <source>
        <strain evidence="1">MNPRO001-30</strain>
        <tissue evidence="1">Meninges</tissue>
    </source>
</reference>
<organism evidence="1 2">
    <name type="scientific">Parelaphostrongylus tenuis</name>
    <name type="common">Meningeal worm</name>
    <dbReference type="NCBI Taxonomy" id="148309"/>
    <lineage>
        <taxon>Eukaryota</taxon>
        <taxon>Metazoa</taxon>
        <taxon>Ecdysozoa</taxon>
        <taxon>Nematoda</taxon>
        <taxon>Chromadorea</taxon>
        <taxon>Rhabditida</taxon>
        <taxon>Rhabditina</taxon>
        <taxon>Rhabditomorpha</taxon>
        <taxon>Strongyloidea</taxon>
        <taxon>Metastrongylidae</taxon>
        <taxon>Parelaphostrongylus</taxon>
    </lineage>
</organism>
<gene>
    <name evidence="1" type="ORF">KIN20_034872</name>
</gene>
<name>A0AAD5WK24_PARTN</name>
<evidence type="ECO:0000313" key="1">
    <source>
        <dbReference type="EMBL" id="KAJ1372665.1"/>
    </source>
</evidence>
<keyword evidence="2" id="KW-1185">Reference proteome</keyword>
<protein>
    <submittedName>
        <fullName evidence="1">Uncharacterized protein</fullName>
    </submittedName>
</protein>
<sequence length="58" mass="6297">MVLLFVGDEPSLSLKPSQSTTRRRALCVDACGKCKANKRKKQRVILSGADPTRGQPAL</sequence>
<comment type="caution">
    <text evidence="1">The sequence shown here is derived from an EMBL/GenBank/DDBJ whole genome shotgun (WGS) entry which is preliminary data.</text>
</comment>
<evidence type="ECO:0000313" key="2">
    <source>
        <dbReference type="Proteomes" id="UP001196413"/>
    </source>
</evidence>
<proteinExistence type="predicted"/>
<accession>A0AAD5WK24</accession>
<dbReference type="AlphaFoldDB" id="A0AAD5WK24"/>